<evidence type="ECO:0000259" key="1">
    <source>
        <dbReference type="PROSITE" id="PS50097"/>
    </source>
</evidence>
<dbReference type="CDD" id="cd18186">
    <property type="entry name" value="BTB_POZ_ZBTB_KLHL-like"/>
    <property type="match status" value="1"/>
</dbReference>
<dbReference type="PANTHER" id="PTHR24413">
    <property type="entry name" value="SPECKLE-TYPE POZ PROTEIN"/>
    <property type="match status" value="1"/>
</dbReference>
<dbReference type="PROSITE" id="PS50097">
    <property type="entry name" value="BTB"/>
    <property type="match status" value="1"/>
</dbReference>
<dbReference type="Pfam" id="PF00651">
    <property type="entry name" value="BTB"/>
    <property type="match status" value="1"/>
</dbReference>
<reference evidence="2 3" key="1">
    <citation type="submission" date="2021-06" db="EMBL/GenBank/DDBJ databases">
        <title>Caerostris extrusa draft genome.</title>
        <authorList>
            <person name="Kono N."/>
            <person name="Arakawa K."/>
        </authorList>
    </citation>
    <scope>NUCLEOTIDE SEQUENCE [LARGE SCALE GENOMIC DNA]</scope>
</reference>
<dbReference type="InterPro" id="IPR011333">
    <property type="entry name" value="SKP1/BTB/POZ_sf"/>
</dbReference>
<dbReference type="Gene3D" id="3.30.710.10">
    <property type="entry name" value="Potassium Channel Kv1.1, Chain A"/>
    <property type="match status" value="1"/>
</dbReference>
<dbReference type="SUPFAM" id="SSF54695">
    <property type="entry name" value="POZ domain"/>
    <property type="match status" value="1"/>
</dbReference>
<comment type="caution">
    <text evidence="2">The sequence shown here is derived from an EMBL/GenBank/DDBJ whole genome shotgun (WGS) entry which is preliminary data.</text>
</comment>
<evidence type="ECO:0000313" key="3">
    <source>
        <dbReference type="Proteomes" id="UP001054945"/>
    </source>
</evidence>
<feature type="domain" description="BTB" evidence="1">
    <location>
        <begin position="41"/>
        <end position="106"/>
    </location>
</feature>
<keyword evidence="3" id="KW-1185">Reference proteome</keyword>
<protein>
    <submittedName>
        <fullName evidence="2">Speckle-type POZ protein</fullName>
    </submittedName>
</protein>
<name>A0AAV4T027_CAEEX</name>
<accession>A0AAV4T027</accession>
<proteinExistence type="predicted"/>
<evidence type="ECO:0000313" key="2">
    <source>
        <dbReference type="EMBL" id="GIY39484.1"/>
    </source>
</evidence>
<dbReference type="Proteomes" id="UP001054945">
    <property type="component" value="Unassembled WGS sequence"/>
</dbReference>
<dbReference type="InterPro" id="IPR000210">
    <property type="entry name" value="BTB/POZ_dom"/>
</dbReference>
<dbReference type="EMBL" id="BPLR01010471">
    <property type="protein sequence ID" value="GIY39484.1"/>
    <property type="molecule type" value="Genomic_DNA"/>
</dbReference>
<sequence length="106" mass="11838">MVVTDNLELEGAVLYTPLNHLKYLKAMAASIKNLPDALAEEKVDLCIGSEIETVNKAILCAQSSVFLKMFQNKMQESKQNTVTIEDIRMPVLKSLISFLYTGKTSR</sequence>
<dbReference type="AlphaFoldDB" id="A0AAV4T027"/>
<gene>
    <name evidence="2" type="primary">spop_51</name>
    <name evidence="2" type="ORF">CEXT_244351</name>
</gene>
<organism evidence="2 3">
    <name type="scientific">Caerostris extrusa</name>
    <name type="common">Bark spider</name>
    <name type="synonym">Caerostris bankana</name>
    <dbReference type="NCBI Taxonomy" id="172846"/>
    <lineage>
        <taxon>Eukaryota</taxon>
        <taxon>Metazoa</taxon>
        <taxon>Ecdysozoa</taxon>
        <taxon>Arthropoda</taxon>
        <taxon>Chelicerata</taxon>
        <taxon>Arachnida</taxon>
        <taxon>Araneae</taxon>
        <taxon>Araneomorphae</taxon>
        <taxon>Entelegynae</taxon>
        <taxon>Araneoidea</taxon>
        <taxon>Araneidae</taxon>
        <taxon>Caerostris</taxon>
    </lineage>
</organism>